<evidence type="ECO:0000256" key="1">
    <source>
        <dbReference type="SAM" id="MobiDB-lite"/>
    </source>
</evidence>
<proteinExistence type="predicted"/>
<evidence type="ECO:0000313" key="2">
    <source>
        <dbReference type="EMBL" id="CAL1580959.1"/>
    </source>
</evidence>
<accession>A0AAV2K0B8</accession>
<dbReference type="Proteomes" id="UP001497482">
    <property type="component" value="Chromosome 14"/>
</dbReference>
<keyword evidence="3" id="KW-1185">Reference proteome</keyword>
<gene>
    <name evidence="2" type="ORF">KC01_LOCUS11741</name>
</gene>
<feature type="region of interest" description="Disordered" evidence="1">
    <location>
        <begin position="1"/>
        <end position="35"/>
    </location>
</feature>
<name>A0AAV2K0B8_KNICA</name>
<reference evidence="2 3" key="1">
    <citation type="submission" date="2024-04" db="EMBL/GenBank/DDBJ databases">
        <authorList>
            <person name="Waldvogel A.-M."/>
            <person name="Schoenle A."/>
        </authorList>
    </citation>
    <scope>NUCLEOTIDE SEQUENCE [LARGE SCALE GENOMIC DNA]</scope>
</reference>
<dbReference type="AlphaFoldDB" id="A0AAV2K0B8"/>
<evidence type="ECO:0000313" key="3">
    <source>
        <dbReference type="Proteomes" id="UP001497482"/>
    </source>
</evidence>
<protein>
    <submittedName>
        <fullName evidence="2">Uncharacterized protein</fullName>
    </submittedName>
</protein>
<dbReference type="EMBL" id="OZ035836">
    <property type="protein sequence ID" value="CAL1580959.1"/>
    <property type="molecule type" value="Genomic_DNA"/>
</dbReference>
<organism evidence="2 3">
    <name type="scientific">Knipowitschia caucasica</name>
    <name type="common">Caucasian dwarf goby</name>
    <name type="synonym">Pomatoschistus caucasicus</name>
    <dbReference type="NCBI Taxonomy" id="637954"/>
    <lineage>
        <taxon>Eukaryota</taxon>
        <taxon>Metazoa</taxon>
        <taxon>Chordata</taxon>
        <taxon>Craniata</taxon>
        <taxon>Vertebrata</taxon>
        <taxon>Euteleostomi</taxon>
        <taxon>Actinopterygii</taxon>
        <taxon>Neopterygii</taxon>
        <taxon>Teleostei</taxon>
        <taxon>Neoteleostei</taxon>
        <taxon>Acanthomorphata</taxon>
        <taxon>Gobiaria</taxon>
        <taxon>Gobiiformes</taxon>
        <taxon>Gobioidei</taxon>
        <taxon>Gobiidae</taxon>
        <taxon>Gobiinae</taxon>
        <taxon>Knipowitschia</taxon>
    </lineage>
</organism>
<sequence>MEVMSDATGSSFTASLRRHSHSELEHGGRASPPKDQSIYCCIQVCSVCSALRGQRMDRGRAEEEEVIVTRVRQQKVFLTALRVQSSVFLSGLI</sequence>